<proteinExistence type="predicted"/>
<name>A0ABU1S4J2_9FLAO</name>
<evidence type="ECO:0000313" key="3">
    <source>
        <dbReference type="EMBL" id="MDR6845928.1"/>
    </source>
</evidence>
<dbReference type="EMBL" id="JAVDTX010000005">
    <property type="protein sequence ID" value="MDR6845928.1"/>
    <property type="molecule type" value="Genomic_DNA"/>
</dbReference>
<dbReference type="Pfam" id="PF13884">
    <property type="entry name" value="Peptidase_S74"/>
    <property type="match status" value="1"/>
</dbReference>
<feature type="coiled-coil region" evidence="1">
    <location>
        <begin position="1596"/>
        <end position="1630"/>
    </location>
</feature>
<sequence length="1637" mass="173004">MKLITKNIQWSVFVFLIFCNAVSAQIKIGDNPTVINSSAIMEIESENKGFLLPRLQLINVSEPAPLPEHVAGMIIYNTATATGLSPGFYYNDGTKWIGVSQSTASGLLSADNGLNNVNGVVKLGGNLTQPTVLTTTAINTLAIRGLGIGDTVQGDFVVIDQITGELKIIPYSVIENILDRKVDSNPRIIPGIKTKIAYDEKGLVIDGDNATITDIQGLQIELNKKAPTESPLFTGTPKTIPINITSSENSIVNKSYVDDEIRQAKISVVDQNITDGQVLMSPSENAVYDALALKAPIDSPTFTGVARAVSPTGASDNKTIATKEYVDAVVAQAQANVVSQSVLLNNTTTAPSEDAVRKELDLKAPLDSPVFTGTATVPDIITRGITDSLAITNKGYVDSQIILAGNIYTKDGTLTDNRKVIFNEKTLDFIGNNVDNPTRLAPEGNMTVGGDVNINNKVAGTNAPINALKFTNDENGVGYSAASISAETGDDKGKGQLSFKVKTATGVDIEAVRITDKGNVLVGSTTDDNTALLNVQSTTKGILMPRQTEAQRNAISTPTTGLQVYQTDVSVSSQEGQYLKTSTGWSRMLLEGDVKLDYYDAVNNSGVTISGSATIPVAVHITGVDASNNNTIAISDAGTSTSARFDGVIIDNVPAGSPCKVYLRYISQNIDTSAYLQNASVFLGTGGGFTHDPSSLPFGVRIGKVFNVSSLGSVLFSAYLVADVLRNQFEQTNAGIEETVFRGPVASGLAPLGDDYLANKKYVDETVANLQLYQGVWDASANLPTLEGPGVALKGWTRDVTVASGVPVTYTNLCSTSPINILNGDVIKFDGTCWVVLEKQYPSATTTQEGMVKLDTGISASTSLVPTSSLLKSVSDATMAHATNINNPHGVTKEQVGLGNVDNTSDANKPVSGPQQTALNLKADKTNGASQITDSNAYANIGTLAGVTQAAINAGINIKLAGQTQLNGTGLVRMAGTAVSYDNTAYAPLASPVFTGNAQAVTASFDDDDTSIATTSFVNRAAVGLWSKNGNNIIDTDFIGSINNVNLVFKAFNIERMRIDNSLAQVNIGATSNPTKLRINTTSEVSKNDAFKIITNDSDPLIMAFQAFGAGTGPHYFDISAFTQSNIPANISMLSEGGILSVGKDDFTGLSEKVEVNGNVRATGFKIPSGTSSQFLMADGTTSIGSFSNQWSLNGNILTTGNFIGSTNNFDIIFKTNDRERWRMGSDTGRFYIGDVADPNSGGSLYIVPEGGTTNSVPLTIKTADLENPLTMEFQTKLKDGSKYFDIRTYIGDNTLFTPANLSLLSEGGILNLGFINFDNLTQKVEVNGYVRATGFKTPGGTASQFLMADGSVSSGGGGASSGLVIEGGVDNTLKPIKDASNNVNTGLYVSSKSVTSYGSANANNTAFGQHALAQAAQGRFNTAVGYNTLYNITSGENNTAIGYSAGSGSNVSNSIYIGAFATSSVPGALNEIVIGARANGNGTNTTTIGDSNTTTTYLRGTVYSNGAFASTSDERLKTNITKVENGLADVMKLHPVLYDKKKTLASNSYDLHEIGFIAQDLQKIFSKGVVFEGTDKDKILSVNYAALIPVLTKAIQEQQKTIEQEKAKNDKQQKEIDELKEMVKQLIEKKSLRASN</sequence>
<evidence type="ECO:0000313" key="4">
    <source>
        <dbReference type="Proteomes" id="UP001261871"/>
    </source>
</evidence>
<dbReference type="InterPro" id="IPR036388">
    <property type="entry name" value="WH-like_DNA-bd_sf"/>
</dbReference>
<dbReference type="Proteomes" id="UP001261871">
    <property type="component" value="Unassembled WGS sequence"/>
</dbReference>
<dbReference type="Gene3D" id="1.10.10.10">
    <property type="entry name" value="Winged helix-like DNA-binding domain superfamily/Winged helix DNA-binding domain"/>
    <property type="match status" value="1"/>
</dbReference>
<dbReference type="RefSeq" id="WP_310007658.1">
    <property type="nucleotide sequence ID" value="NZ_JAVDTX010000005.1"/>
</dbReference>
<dbReference type="PROSITE" id="PS51688">
    <property type="entry name" value="ICA"/>
    <property type="match status" value="1"/>
</dbReference>
<feature type="domain" description="Peptidase S74" evidence="2">
    <location>
        <begin position="1513"/>
        <end position="1610"/>
    </location>
</feature>
<reference evidence="3 4" key="1">
    <citation type="submission" date="2023-07" db="EMBL/GenBank/DDBJ databases">
        <title>Sorghum-associated microbial communities from plants grown in Nebraska, USA.</title>
        <authorList>
            <person name="Schachtman D."/>
        </authorList>
    </citation>
    <scope>NUCLEOTIDE SEQUENCE [LARGE SCALE GENOMIC DNA]</scope>
    <source>
        <strain evidence="3 4">BE124</strain>
    </source>
</reference>
<protein>
    <recommendedName>
        <fullName evidence="2">Peptidase S74 domain-containing protein</fullName>
    </recommendedName>
</protein>
<comment type="caution">
    <text evidence="3">The sequence shown here is derived from an EMBL/GenBank/DDBJ whole genome shotgun (WGS) entry which is preliminary data.</text>
</comment>
<evidence type="ECO:0000259" key="2">
    <source>
        <dbReference type="PROSITE" id="PS51688"/>
    </source>
</evidence>
<organism evidence="3 4">
    <name type="scientific">Flavobacterium granuli</name>
    <dbReference type="NCBI Taxonomy" id="280093"/>
    <lineage>
        <taxon>Bacteria</taxon>
        <taxon>Pseudomonadati</taxon>
        <taxon>Bacteroidota</taxon>
        <taxon>Flavobacteriia</taxon>
        <taxon>Flavobacteriales</taxon>
        <taxon>Flavobacteriaceae</taxon>
        <taxon>Flavobacterium</taxon>
    </lineage>
</organism>
<accession>A0ABU1S4J2</accession>
<evidence type="ECO:0000256" key="1">
    <source>
        <dbReference type="SAM" id="Coils"/>
    </source>
</evidence>
<keyword evidence="4" id="KW-1185">Reference proteome</keyword>
<dbReference type="InterPro" id="IPR030392">
    <property type="entry name" value="S74_ICA"/>
</dbReference>
<keyword evidence="1" id="KW-0175">Coiled coil</keyword>
<gene>
    <name evidence="3" type="ORF">J2W95_002638</name>
</gene>